<comment type="caution">
    <text evidence="9">The sequence shown here is derived from an EMBL/GenBank/DDBJ whole genome shotgun (WGS) entry which is preliminary data.</text>
</comment>
<evidence type="ECO:0000259" key="8">
    <source>
        <dbReference type="Pfam" id="PF00925"/>
    </source>
</evidence>
<evidence type="ECO:0000256" key="6">
    <source>
        <dbReference type="ARBA" id="ARBA00022619"/>
    </source>
</evidence>
<organism evidence="9 10">
    <name type="scientific">Pseudonocardia parietis</name>
    <dbReference type="NCBI Taxonomy" id="570936"/>
    <lineage>
        <taxon>Bacteria</taxon>
        <taxon>Bacillati</taxon>
        <taxon>Actinomycetota</taxon>
        <taxon>Actinomycetes</taxon>
        <taxon>Pseudonocardiales</taxon>
        <taxon>Pseudonocardiaceae</taxon>
        <taxon>Pseudonocardia</taxon>
    </lineage>
</organism>
<dbReference type="PANTHER" id="PTHR21327">
    <property type="entry name" value="GTP CYCLOHYDROLASE II-RELATED"/>
    <property type="match status" value="1"/>
</dbReference>
<dbReference type="GO" id="GO:0003935">
    <property type="term" value="F:GTP cyclohydrolase II activity"/>
    <property type="evidence" value="ECO:0007669"/>
    <property type="project" value="UniProtKB-EC"/>
</dbReference>
<dbReference type="NCBIfam" id="TIGR00506">
    <property type="entry name" value="ribB"/>
    <property type="match status" value="1"/>
</dbReference>
<dbReference type="GO" id="GO:0008686">
    <property type="term" value="F:3,4-dihydroxy-2-butanone-4-phosphate synthase activity"/>
    <property type="evidence" value="ECO:0007669"/>
    <property type="project" value="UniProtKB-EC"/>
</dbReference>
<dbReference type="Gene3D" id="3.40.50.10990">
    <property type="entry name" value="GTP cyclohydrolase II"/>
    <property type="match status" value="1"/>
</dbReference>
<evidence type="ECO:0000256" key="2">
    <source>
        <dbReference type="ARBA" id="ARBA00002284"/>
    </source>
</evidence>
<evidence type="ECO:0000313" key="9">
    <source>
        <dbReference type="EMBL" id="MBP2369680.1"/>
    </source>
</evidence>
<dbReference type="EMBL" id="JAGINU010000001">
    <property type="protein sequence ID" value="MBP2369680.1"/>
    <property type="molecule type" value="Genomic_DNA"/>
</dbReference>
<keyword evidence="9" id="KW-0378">Hydrolase</keyword>
<evidence type="ECO:0000256" key="7">
    <source>
        <dbReference type="ARBA" id="ARBA00022723"/>
    </source>
</evidence>
<gene>
    <name evidence="9" type="ORF">JOF36_005376</name>
</gene>
<keyword evidence="9" id="KW-0456">Lyase</keyword>
<comment type="similarity">
    <text evidence="4">In the N-terminal section; belongs to the DHBP synthase family.</text>
</comment>
<dbReference type="SUPFAM" id="SSF142695">
    <property type="entry name" value="RibA-like"/>
    <property type="match status" value="1"/>
</dbReference>
<dbReference type="PIRSF" id="PIRSF001259">
    <property type="entry name" value="RibA"/>
    <property type="match status" value="1"/>
</dbReference>
<feature type="domain" description="GTP cyclohydrolase II" evidence="8">
    <location>
        <begin position="217"/>
        <end position="302"/>
    </location>
</feature>
<evidence type="ECO:0000256" key="5">
    <source>
        <dbReference type="ARBA" id="ARBA00012153"/>
    </source>
</evidence>
<dbReference type="InterPro" id="IPR000422">
    <property type="entry name" value="DHBP_synthase_RibB"/>
</dbReference>
<accession>A0ABS4W0F0</accession>
<dbReference type="RefSeq" id="WP_210032034.1">
    <property type="nucleotide sequence ID" value="NZ_JAGINU010000001.1"/>
</dbReference>
<sequence>MSTRGTSVNAAARVARAVAAIGAGRPVVVADDADREDEGDLVFAATHATAGLLAFTVRHTSGFVCVALPDDECDRLALPPMAARGGDRFGTAYRVTVDARGTGTGISATDRARTVALLGSPAAAAEDFVRPGHVVPLAARPGGVLERPGHTEAAVDLARLAGLPPAGALCEIVSTERPGAMARGAELHRFAAEHDLVHLTIADLAAVLGERPRPVRRAATTTLPTTHGTFRAIGYADGAAEHLVLVAGRPAPGVAVHVHTECLAGDVLRSTGCRCGAELDAALAELARDGGVLVLLRPTGRARACGLLGDGPGTGDPAVVRAILTDLGVGRYPAGQPVSTWARTAVPSELSQPFRSA</sequence>
<name>A0ABS4W0F0_9PSEU</name>
<dbReference type="Proteomes" id="UP001519295">
    <property type="component" value="Unassembled WGS sequence"/>
</dbReference>
<evidence type="ECO:0000256" key="1">
    <source>
        <dbReference type="ARBA" id="ARBA00000141"/>
    </source>
</evidence>
<evidence type="ECO:0000256" key="4">
    <source>
        <dbReference type="ARBA" id="ARBA00005520"/>
    </source>
</evidence>
<keyword evidence="7" id="KW-0479">Metal-binding</keyword>
<dbReference type="Pfam" id="PF00925">
    <property type="entry name" value="GTP_cyclohydro2"/>
    <property type="match status" value="1"/>
</dbReference>
<evidence type="ECO:0000313" key="10">
    <source>
        <dbReference type="Proteomes" id="UP001519295"/>
    </source>
</evidence>
<dbReference type="InterPro" id="IPR017945">
    <property type="entry name" value="DHBP_synth_RibB-like_a/b_dom"/>
</dbReference>
<keyword evidence="6" id="KW-0686">Riboflavin biosynthesis</keyword>
<keyword evidence="10" id="KW-1185">Reference proteome</keyword>
<dbReference type="InterPro" id="IPR036144">
    <property type="entry name" value="RibA-like_sf"/>
</dbReference>
<dbReference type="Gene3D" id="3.90.870.10">
    <property type="entry name" value="DHBP synthase"/>
    <property type="match status" value="1"/>
</dbReference>
<dbReference type="InterPro" id="IPR032677">
    <property type="entry name" value="GTP_cyclohydro_II"/>
</dbReference>
<dbReference type="PANTHER" id="PTHR21327:SF18">
    <property type="entry name" value="3,4-DIHYDROXY-2-BUTANONE 4-PHOSPHATE SYNTHASE"/>
    <property type="match status" value="1"/>
</dbReference>
<dbReference type="SUPFAM" id="SSF55821">
    <property type="entry name" value="YrdC/RibB"/>
    <property type="match status" value="1"/>
</dbReference>
<comment type="pathway">
    <text evidence="3">Cofactor biosynthesis; riboflavin biosynthesis; 2-hydroxy-3-oxobutyl phosphate from D-ribulose 5-phosphate: step 1/1.</text>
</comment>
<comment type="catalytic activity">
    <reaction evidence="1">
        <text>D-ribulose 5-phosphate = (2S)-2-hydroxy-3-oxobutyl phosphate + formate + H(+)</text>
        <dbReference type="Rhea" id="RHEA:18457"/>
        <dbReference type="ChEBI" id="CHEBI:15378"/>
        <dbReference type="ChEBI" id="CHEBI:15740"/>
        <dbReference type="ChEBI" id="CHEBI:58121"/>
        <dbReference type="ChEBI" id="CHEBI:58830"/>
        <dbReference type="EC" id="4.1.99.12"/>
    </reaction>
</comment>
<protein>
    <recommendedName>
        <fullName evidence="5">3,4-dihydroxy-2-butanone-4-phosphate synthase</fullName>
        <ecNumber evidence="5">4.1.99.12</ecNumber>
    </recommendedName>
</protein>
<dbReference type="Pfam" id="PF00926">
    <property type="entry name" value="DHBP_synthase"/>
    <property type="match status" value="1"/>
</dbReference>
<proteinExistence type="inferred from homology"/>
<dbReference type="EC" id="4.1.99.12" evidence="5"/>
<comment type="function">
    <text evidence="2">Catalyzes the conversion of D-ribulose 5-phosphate to formate and 3,4-dihydroxy-2-butanone 4-phosphate.</text>
</comment>
<evidence type="ECO:0000256" key="3">
    <source>
        <dbReference type="ARBA" id="ARBA00004904"/>
    </source>
</evidence>
<reference evidence="9 10" key="1">
    <citation type="submission" date="2021-03" db="EMBL/GenBank/DDBJ databases">
        <title>Sequencing the genomes of 1000 actinobacteria strains.</title>
        <authorList>
            <person name="Klenk H.-P."/>
        </authorList>
    </citation>
    <scope>NUCLEOTIDE SEQUENCE [LARGE SCALE GENOMIC DNA]</scope>
    <source>
        <strain evidence="9 10">DSM 45256</strain>
    </source>
</reference>